<dbReference type="RefSeq" id="WP_071893361.1">
    <property type="nucleotide sequence ID" value="NZ_CP018135.1"/>
</dbReference>
<dbReference type="STRING" id="556325.BHE16_01345"/>
<proteinExistence type="predicted"/>
<protein>
    <submittedName>
        <fullName evidence="2">Uncharacterized protein</fullName>
    </submittedName>
</protein>
<dbReference type="KEGG" id="nae:BHE16_01345"/>
<evidence type="ECO:0000313" key="3">
    <source>
        <dbReference type="Proteomes" id="UP000183530"/>
    </source>
</evidence>
<name>A0A1L2ZL65_9MICC</name>
<dbReference type="EMBL" id="CP018135">
    <property type="protein sequence ID" value="APF39886.1"/>
    <property type="molecule type" value="Genomic_DNA"/>
</dbReference>
<accession>A0A1L2ZL65</accession>
<reference evidence="2 3" key="1">
    <citation type="submission" date="2016-11" db="EMBL/GenBank/DDBJ databases">
        <title>Genome sequencing of Zhihengliuella aestuarii B18 antagonistic to Plasmodiophora brassicae.</title>
        <authorList>
            <person name="Luo Y."/>
        </authorList>
    </citation>
    <scope>NUCLEOTIDE SEQUENCE [LARGE SCALE GENOMIC DNA]</scope>
    <source>
        <strain evidence="2 3">B18</strain>
    </source>
</reference>
<gene>
    <name evidence="2" type="ORF">BHE16_01345</name>
</gene>
<evidence type="ECO:0000313" key="2">
    <source>
        <dbReference type="EMBL" id="APF39886.1"/>
    </source>
</evidence>
<dbReference type="Proteomes" id="UP000183530">
    <property type="component" value="Chromosome"/>
</dbReference>
<keyword evidence="3" id="KW-1185">Reference proteome</keyword>
<sequence>MTFSAETHPAPVVLKSIATTASTETLTQTVIAFAIFDGLLDAVEWANDGIAADEPACMWLSTLRWVRALDGSVPAGAPEPPTRWTDAHFTAVARALTPEQRTAVSEHPDTMSLRNPEMSIPSRPFGIRRGPEANYANDDAAQLALRSFVLALLPDADGSLMTRIARDAAALTHGAEGSYQYAQGVAAWANKAFWPEVHGQNDSEAGETPLELGSSLTQVTAALKNLRDPSGVVVPENDATLTALHAFAQELAARWVRATT</sequence>
<feature type="region of interest" description="Disordered" evidence="1">
    <location>
        <begin position="100"/>
        <end position="122"/>
    </location>
</feature>
<dbReference type="OrthoDB" id="4871367at2"/>
<evidence type="ECO:0000256" key="1">
    <source>
        <dbReference type="SAM" id="MobiDB-lite"/>
    </source>
</evidence>
<dbReference type="AlphaFoldDB" id="A0A1L2ZL65"/>
<organism evidence="2 3">
    <name type="scientific">Neomicrococcus aestuarii</name>
    <dbReference type="NCBI Taxonomy" id="556325"/>
    <lineage>
        <taxon>Bacteria</taxon>
        <taxon>Bacillati</taxon>
        <taxon>Actinomycetota</taxon>
        <taxon>Actinomycetes</taxon>
        <taxon>Micrococcales</taxon>
        <taxon>Micrococcaceae</taxon>
        <taxon>Neomicrococcus</taxon>
    </lineage>
</organism>